<dbReference type="FunFam" id="2.30.42.10:FF:000005">
    <property type="entry name" value="Membrane associated guanylate kinase, WW and PDZ domain containing 1"/>
    <property type="match status" value="1"/>
</dbReference>
<feature type="region of interest" description="Disordered" evidence="1">
    <location>
        <begin position="508"/>
        <end position="611"/>
    </location>
</feature>
<dbReference type="GO" id="GO:0007165">
    <property type="term" value="P:signal transduction"/>
    <property type="evidence" value="ECO:0007669"/>
    <property type="project" value="TreeGrafter"/>
</dbReference>
<proteinExistence type="predicted"/>
<evidence type="ECO:0000259" key="2">
    <source>
        <dbReference type="PROSITE" id="PS50106"/>
    </source>
</evidence>
<dbReference type="CDD" id="cd06733">
    <property type="entry name" value="PDZ3_MAGI-1_3-like"/>
    <property type="match status" value="1"/>
</dbReference>
<comment type="caution">
    <text evidence="3">The sequence shown here is derived from an EMBL/GenBank/DDBJ whole genome shotgun (WGS) entry which is preliminary data.</text>
</comment>
<feature type="domain" description="PDZ" evidence="2">
    <location>
        <begin position="643"/>
        <end position="725"/>
    </location>
</feature>
<feature type="compositionally biased region" description="Polar residues" evidence="1">
    <location>
        <begin position="314"/>
        <end position="326"/>
    </location>
</feature>
<dbReference type="SMART" id="SM00228">
    <property type="entry name" value="PDZ"/>
    <property type="match status" value="3"/>
</dbReference>
<feature type="compositionally biased region" description="Low complexity" evidence="1">
    <location>
        <begin position="547"/>
        <end position="561"/>
    </location>
</feature>
<dbReference type="CDD" id="cd06732">
    <property type="entry name" value="PDZ2_MAGI-1_3-like"/>
    <property type="match status" value="1"/>
</dbReference>
<evidence type="ECO:0000256" key="1">
    <source>
        <dbReference type="SAM" id="MobiDB-lite"/>
    </source>
</evidence>
<gene>
    <name evidence="3" type="ORF">LSH36_403g02020</name>
</gene>
<feature type="compositionally biased region" description="Low complexity" evidence="1">
    <location>
        <begin position="510"/>
        <end position="537"/>
    </location>
</feature>
<feature type="compositionally biased region" description="Polar residues" evidence="1">
    <location>
        <begin position="178"/>
        <end position="191"/>
    </location>
</feature>
<keyword evidence="4" id="KW-1185">Reference proteome</keyword>
<feature type="region of interest" description="Disordered" evidence="1">
    <location>
        <begin position="178"/>
        <end position="199"/>
    </location>
</feature>
<dbReference type="Pfam" id="PF00595">
    <property type="entry name" value="PDZ"/>
    <property type="match status" value="1"/>
</dbReference>
<feature type="region of interest" description="Disordered" evidence="1">
    <location>
        <begin position="413"/>
        <end position="465"/>
    </location>
</feature>
<dbReference type="PROSITE" id="PS50106">
    <property type="entry name" value="PDZ"/>
    <property type="match status" value="2"/>
</dbReference>
<feature type="compositionally biased region" description="Polar residues" evidence="1">
    <location>
        <begin position="341"/>
        <end position="352"/>
    </location>
</feature>
<dbReference type="SUPFAM" id="SSF50156">
    <property type="entry name" value="PDZ domain-like"/>
    <property type="match status" value="3"/>
</dbReference>
<dbReference type="Gene3D" id="2.30.42.10">
    <property type="match status" value="4"/>
</dbReference>
<dbReference type="GO" id="GO:0005737">
    <property type="term" value="C:cytoplasm"/>
    <property type="evidence" value="ECO:0007669"/>
    <property type="project" value="TreeGrafter"/>
</dbReference>
<accession>A0AAD9N023</accession>
<evidence type="ECO:0000313" key="3">
    <source>
        <dbReference type="EMBL" id="KAK2150488.1"/>
    </source>
</evidence>
<feature type="region of interest" description="Disordered" evidence="1">
    <location>
        <begin position="302"/>
        <end position="359"/>
    </location>
</feature>
<organism evidence="3 4">
    <name type="scientific">Paralvinella palmiformis</name>
    <dbReference type="NCBI Taxonomy" id="53620"/>
    <lineage>
        <taxon>Eukaryota</taxon>
        <taxon>Metazoa</taxon>
        <taxon>Spiralia</taxon>
        <taxon>Lophotrochozoa</taxon>
        <taxon>Annelida</taxon>
        <taxon>Polychaeta</taxon>
        <taxon>Sedentaria</taxon>
        <taxon>Canalipalpata</taxon>
        <taxon>Terebellida</taxon>
        <taxon>Terebelliformia</taxon>
        <taxon>Alvinellidae</taxon>
        <taxon>Paralvinella</taxon>
    </lineage>
</organism>
<feature type="compositionally biased region" description="Basic and acidic residues" evidence="1">
    <location>
        <begin position="302"/>
        <end position="313"/>
    </location>
</feature>
<reference evidence="3" key="1">
    <citation type="journal article" date="2023" name="Mol. Biol. Evol.">
        <title>Third-Generation Sequencing Reveals the Adaptive Role of the Epigenome in Three Deep-Sea Polychaetes.</title>
        <authorList>
            <person name="Perez M."/>
            <person name="Aroh O."/>
            <person name="Sun Y."/>
            <person name="Lan Y."/>
            <person name="Juniper S.K."/>
            <person name="Young C.R."/>
            <person name="Angers B."/>
            <person name="Qian P.Y."/>
        </authorList>
    </citation>
    <scope>NUCLEOTIDE SEQUENCE</scope>
    <source>
        <strain evidence="3">P08H-3</strain>
    </source>
</reference>
<sequence length="758" mass="83331">MTRRRPISSVTWQDLITDPVRSHPCKTITLFSDEVVKKAIAFMYKLPGGCHCGGGKSSEGSIIREINGRGSPPSYESHRPVFTKNPAELRGKFIRTELLKSPRGFGFTIVGDVLVYVNTRCVLGFTHQDVVSIFQMIPIGGKVALEICRGYPLPFDPDDPNTEIVTTVAVTMPKEMNTRSVPTYSNHSPSSEPMKRSACSLPDVTSGINDMALRNKSFEDIHNVDSVDSPSRPTTKPQVLSINIVKGPMGFGFTIADSAYGQKVKQILDQPRCKTLQEGDILVEINRIKVKDMAHSDVVRPNKVSDDQNHLSEHTYSNVPRSTFYTQDLPPSITAAVGRSKTPNLETQSYIPSGNELRSKTPTAEMMSHMGRGEVNHGSRPPFTDLYNSGRGGERDIFDRGYVNNLSRPSYGYESHHDYPVQHGGSPTRRELPSRNFMESDRYNKAAAQPPRSRTPGPELMHGREGEQYSRYLADVRCKTPIESAVPTISGTPNFIPASLYQMPQAPVANRSQQNQNSQFSGSSRSSDGNRNNLDSSTQSYNNRDISSLSSSQGRVSSLSSYTNSPNLSAPARTYKPSHDSVARPVSPSTDFTNHRKQSTSFENEEPMPSNLTRLHKWVESPSGSLERRTSPSRPEDRVMDFSVVLQRQENGFGFRIIGGTEEGSQVSVGYIVPGGSADTDGRLQPGDEILYVDGQCVVGSSHRKVVQIMGSASTTGHVTLGIRRRTPGPLLLGVYVRKGLGRGCAQGCVNFLGKLVK</sequence>
<dbReference type="InterPro" id="IPR001478">
    <property type="entry name" value="PDZ"/>
</dbReference>
<feature type="compositionally biased region" description="Basic and acidic residues" evidence="1">
    <location>
        <begin position="428"/>
        <end position="444"/>
    </location>
</feature>
<dbReference type="AlphaFoldDB" id="A0AAD9N023"/>
<dbReference type="FunFam" id="2.30.42.10:FF:000232">
    <property type="entry name" value="Uncharacterized protein, isoform A"/>
    <property type="match status" value="1"/>
</dbReference>
<dbReference type="InterPro" id="IPR036034">
    <property type="entry name" value="PDZ_sf"/>
</dbReference>
<dbReference type="Proteomes" id="UP001208570">
    <property type="component" value="Unassembled WGS sequence"/>
</dbReference>
<dbReference type="PANTHER" id="PTHR10316">
    <property type="entry name" value="MEMBRANE ASSOCIATED GUANYLATE KINASE-RELATED"/>
    <property type="match status" value="1"/>
</dbReference>
<name>A0AAD9N023_9ANNE</name>
<protein>
    <recommendedName>
        <fullName evidence="2">PDZ domain-containing protein</fullName>
    </recommendedName>
</protein>
<dbReference type="EMBL" id="JAODUP010000403">
    <property type="protein sequence ID" value="KAK2150488.1"/>
    <property type="molecule type" value="Genomic_DNA"/>
</dbReference>
<feature type="domain" description="PDZ" evidence="2">
    <location>
        <begin position="241"/>
        <end position="300"/>
    </location>
</feature>
<feature type="region of interest" description="Disordered" evidence="1">
    <location>
        <begin position="371"/>
        <end position="397"/>
    </location>
</feature>
<dbReference type="PANTHER" id="PTHR10316:SF40">
    <property type="entry name" value="LD27118P"/>
    <property type="match status" value="1"/>
</dbReference>
<evidence type="ECO:0000313" key="4">
    <source>
        <dbReference type="Proteomes" id="UP001208570"/>
    </source>
</evidence>